<reference evidence="2" key="1">
    <citation type="submission" date="2021-07" db="EMBL/GenBank/DDBJ databases">
        <authorList>
            <person name="Branca A.L. A."/>
        </authorList>
    </citation>
    <scope>NUCLEOTIDE SEQUENCE</scope>
</reference>
<accession>A0A9W4MN21</accession>
<dbReference type="SUPFAM" id="SSF56112">
    <property type="entry name" value="Protein kinase-like (PK-like)"/>
    <property type="match status" value="1"/>
</dbReference>
<organism evidence="2 3">
    <name type="scientific">Penicillium olsonii</name>
    <dbReference type="NCBI Taxonomy" id="99116"/>
    <lineage>
        <taxon>Eukaryota</taxon>
        <taxon>Fungi</taxon>
        <taxon>Dikarya</taxon>
        <taxon>Ascomycota</taxon>
        <taxon>Pezizomycotina</taxon>
        <taxon>Eurotiomycetes</taxon>
        <taxon>Eurotiomycetidae</taxon>
        <taxon>Eurotiales</taxon>
        <taxon>Aspergillaceae</taxon>
        <taxon>Penicillium</taxon>
    </lineage>
</organism>
<dbReference type="EMBL" id="CAJVOS010000015">
    <property type="protein sequence ID" value="CAG8023537.1"/>
    <property type="molecule type" value="Genomic_DNA"/>
</dbReference>
<feature type="domain" description="Aminoglycoside phosphotransferase" evidence="1">
    <location>
        <begin position="110"/>
        <end position="294"/>
    </location>
</feature>
<gene>
    <name evidence="2" type="ORF">POLS_LOCUS2476</name>
</gene>
<dbReference type="InterPro" id="IPR002575">
    <property type="entry name" value="Aminoglycoside_PTrfase"/>
</dbReference>
<keyword evidence="3" id="KW-1185">Reference proteome</keyword>
<protein>
    <recommendedName>
        <fullName evidence="1">Aminoglycoside phosphotransferase domain-containing protein</fullName>
    </recommendedName>
</protein>
<name>A0A9W4MN21_PENOL</name>
<dbReference type="Proteomes" id="UP001153618">
    <property type="component" value="Unassembled WGS sequence"/>
</dbReference>
<evidence type="ECO:0000313" key="3">
    <source>
        <dbReference type="Proteomes" id="UP001153618"/>
    </source>
</evidence>
<dbReference type="InterPro" id="IPR051678">
    <property type="entry name" value="AGP_Transferase"/>
</dbReference>
<dbReference type="PANTHER" id="PTHR21310:SF15">
    <property type="entry name" value="AMINOGLYCOSIDE PHOSPHOTRANSFERASE DOMAIN-CONTAINING PROTEIN"/>
    <property type="match status" value="1"/>
</dbReference>
<evidence type="ECO:0000313" key="2">
    <source>
        <dbReference type="EMBL" id="CAG8023537.1"/>
    </source>
</evidence>
<comment type="caution">
    <text evidence="2">The sequence shown here is derived from an EMBL/GenBank/DDBJ whole genome shotgun (WGS) entry which is preliminary data.</text>
</comment>
<dbReference type="PANTHER" id="PTHR21310">
    <property type="entry name" value="AMINOGLYCOSIDE PHOSPHOTRANSFERASE-RELATED-RELATED"/>
    <property type="match status" value="1"/>
</dbReference>
<dbReference type="Pfam" id="PF01636">
    <property type="entry name" value="APH"/>
    <property type="match status" value="1"/>
</dbReference>
<evidence type="ECO:0000259" key="1">
    <source>
        <dbReference type="Pfam" id="PF01636"/>
    </source>
</evidence>
<dbReference type="AlphaFoldDB" id="A0A9W4MN21"/>
<sequence length="323" mass="37422">MFIMNAHDPELALPDPFLLRTHSRLAISLHLFHVEERVAEGWPSPRLFFLGNKALQALRPLWHFVPKVIRAQCYSVLLKLGSYLYPRSSTPFAHRLPFGLYAKNCHRSPRNEGETLRLLEHYNSIPSPLWVDEYQGTEPMLIMTAMPGQPLDQVFHRLSYPERKQLAQDLRSVVLQLRSIPNRTSHVFANTYGGPLKNHRFPSGTCGPFNDISEFNNFLVHRAVQNETREKISAVHARQYRSFFTHADLYPTNILIDRGRLSGIIDWECAGFYPEYWEFTKLIYGTDILRAFEPIIRDAFAGIDYEEELAAETLLWYDTPFGV</sequence>
<dbReference type="OrthoDB" id="2906425at2759"/>
<proteinExistence type="predicted"/>
<dbReference type="Gene3D" id="3.90.1200.10">
    <property type="match status" value="1"/>
</dbReference>
<dbReference type="InterPro" id="IPR011009">
    <property type="entry name" value="Kinase-like_dom_sf"/>
</dbReference>
<dbReference type="CDD" id="cd05120">
    <property type="entry name" value="APH_ChoK_like"/>
    <property type="match status" value="1"/>
</dbReference>